<protein>
    <submittedName>
        <fullName evidence="1">Uncharacterized protein</fullName>
    </submittedName>
</protein>
<sequence>MKSLQAQKYAKDNTKDVFMVNMSQALIFTAKSHIEKGLAENEGFVVVPHDAAGVFKDAYESGILSDWVKARN</sequence>
<keyword evidence="2" id="KW-1185">Reference proteome</keyword>
<evidence type="ECO:0000313" key="2">
    <source>
        <dbReference type="Proteomes" id="UP000202763"/>
    </source>
</evidence>
<organism evidence="1 2">
    <name type="scientific">Pseudoalteromonas phage H101</name>
    <dbReference type="NCBI Taxonomy" id="1654919"/>
    <lineage>
        <taxon>Viruses</taxon>
        <taxon>Duplodnaviria</taxon>
        <taxon>Heunggongvirae</taxon>
        <taxon>Uroviricota</taxon>
        <taxon>Caudoviricetes</taxon>
        <taxon>Shandongvirus</taxon>
        <taxon>Shandongvirus H101</taxon>
    </lineage>
</organism>
<evidence type="ECO:0000313" key="1">
    <source>
        <dbReference type="EMBL" id="AKO60999.1"/>
    </source>
</evidence>
<accession>A0A0H4IN66</accession>
<dbReference type="GeneID" id="26796593"/>
<reference evidence="1 2" key="1">
    <citation type="submission" date="2015-05" db="EMBL/GenBank/DDBJ databases">
        <authorList>
            <person name="Wang D.B."/>
            <person name="Wang M."/>
        </authorList>
    </citation>
    <scope>NUCLEOTIDE SEQUENCE [LARGE SCALE GENOMIC DNA]</scope>
</reference>
<dbReference type="EMBL" id="KR534323">
    <property type="protein sequence ID" value="AKO60999.1"/>
    <property type="molecule type" value="Genomic_DNA"/>
</dbReference>
<dbReference type="RefSeq" id="YP_009225532.1">
    <property type="nucleotide sequence ID" value="NC_029094.1"/>
</dbReference>
<proteinExistence type="predicted"/>
<dbReference type="Proteomes" id="UP000202763">
    <property type="component" value="Segment"/>
</dbReference>
<name>A0A0H4IN66_9CAUD</name>
<dbReference type="KEGG" id="vg:26796593"/>